<proteinExistence type="inferred from homology"/>
<feature type="domain" description="Capsule synthesis protein CapA" evidence="3">
    <location>
        <begin position="69"/>
        <end position="309"/>
    </location>
</feature>
<dbReference type="InterPro" id="IPR029052">
    <property type="entry name" value="Metallo-depent_PP-like"/>
</dbReference>
<keyword evidence="5" id="KW-1185">Reference proteome</keyword>
<dbReference type="RefSeq" id="WP_378197390.1">
    <property type="nucleotide sequence ID" value="NZ_JBHLZP010000037.1"/>
</dbReference>
<dbReference type="EMBL" id="JBHLZP010000037">
    <property type="protein sequence ID" value="MFB9832061.1"/>
    <property type="molecule type" value="Genomic_DNA"/>
</dbReference>
<comment type="similarity">
    <text evidence="1">Belongs to the CapA family.</text>
</comment>
<dbReference type="InterPro" id="IPR019079">
    <property type="entry name" value="Capsule_synth_CapA"/>
</dbReference>
<evidence type="ECO:0000259" key="3">
    <source>
        <dbReference type="SMART" id="SM00854"/>
    </source>
</evidence>
<comment type="caution">
    <text evidence="4">The sequence shown here is derived from an EMBL/GenBank/DDBJ whole genome shotgun (WGS) entry which is preliminary data.</text>
</comment>
<feature type="signal peptide" evidence="2">
    <location>
        <begin position="1"/>
        <end position="33"/>
    </location>
</feature>
<dbReference type="InterPro" id="IPR052169">
    <property type="entry name" value="CW_Biosynth-Accessory"/>
</dbReference>
<reference evidence="4 5" key="1">
    <citation type="submission" date="2024-09" db="EMBL/GenBank/DDBJ databases">
        <authorList>
            <person name="Sun Q."/>
            <person name="Mori K."/>
        </authorList>
    </citation>
    <scope>NUCLEOTIDE SEQUENCE [LARGE SCALE GENOMIC DNA]</scope>
    <source>
        <strain evidence="4 5">TBRC 0563</strain>
    </source>
</reference>
<dbReference type="SMART" id="SM00854">
    <property type="entry name" value="PGA_cap"/>
    <property type="match status" value="1"/>
</dbReference>
<accession>A0ABV5YAL0</accession>
<organism evidence="4 5">
    <name type="scientific">Actinoallomurus acaciae</name>
    <dbReference type="NCBI Taxonomy" id="502577"/>
    <lineage>
        <taxon>Bacteria</taxon>
        <taxon>Bacillati</taxon>
        <taxon>Actinomycetota</taxon>
        <taxon>Actinomycetes</taxon>
        <taxon>Streptosporangiales</taxon>
        <taxon>Thermomonosporaceae</taxon>
        <taxon>Actinoallomurus</taxon>
    </lineage>
</organism>
<sequence>MAFCAIYPKVVNVMRRFPLPVAVAVAATLAAGAAACSDKSDARMPPLKVTRTAPGSPSARVDAAKEPITIAFAGDTHFYAQLTARLANPSTALGPTIPWLKKADFTIANLETAITTRGTKAPKQFNFRAPASAFTALKAAGIDVVSMANNHGMDYGEVGLADSLAAIRRSGYPVVGIGKNAADAYKPYYATVKGTRVAVIGATQVLDDNLISAWTATDTHGGLASAKNAPRLIQEVRKARKQADAVIVYLHWGQELEPCPLPRQKHLANQLVHAGADVIVGGHAHIPLGGGYFHGRYIDYGMGNFFFYAASGKTSDTGILEVTLSGRKVLKAQWRPGTISGGVPRLLTGSARVQALAKWNGLRRCTGLTARP</sequence>
<keyword evidence="2" id="KW-0732">Signal</keyword>
<dbReference type="SUPFAM" id="SSF56300">
    <property type="entry name" value="Metallo-dependent phosphatases"/>
    <property type="match status" value="1"/>
</dbReference>
<evidence type="ECO:0000313" key="5">
    <source>
        <dbReference type="Proteomes" id="UP001589627"/>
    </source>
</evidence>
<dbReference type="Gene3D" id="3.60.21.10">
    <property type="match status" value="1"/>
</dbReference>
<name>A0ABV5YAL0_9ACTN</name>
<evidence type="ECO:0000256" key="1">
    <source>
        <dbReference type="ARBA" id="ARBA00005662"/>
    </source>
</evidence>
<dbReference type="PANTHER" id="PTHR33393:SF13">
    <property type="entry name" value="PGA BIOSYNTHESIS PROTEIN CAPA"/>
    <property type="match status" value="1"/>
</dbReference>
<dbReference type="Proteomes" id="UP001589627">
    <property type="component" value="Unassembled WGS sequence"/>
</dbReference>
<dbReference type="Pfam" id="PF09587">
    <property type="entry name" value="PGA_cap"/>
    <property type="match status" value="1"/>
</dbReference>
<dbReference type="PANTHER" id="PTHR33393">
    <property type="entry name" value="POLYGLUTAMINE SYNTHESIS ACCESSORY PROTEIN RV0574C-RELATED"/>
    <property type="match status" value="1"/>
</dbReference>
<dbReference type="CDD" id="cd07381">
    <property type="entry name" value="MPP_CapA"/>
    <property type="match status" value="1"/>
</dbReference>
<evidence type="ECO:0000256" key="2">
    <source>
        <dbReference type="SAM" id="SignalP"/>
    </source>
</evidence>
<feature type="chain" id="PRO_5046830247" evidence="2">
    <location>
        <begin position="34"/>
        <end position="372"/>
    </location>
</feature>
<protein>
    <submittedName>
        <fullName evidence="4">CapA family protein</fullName>
    </submittedName>
</protein>
<evidence type="ECO:0000313" key="4">
    <source>
        <dbReference type="EMBL" id="MFB9832061.1"/>
    </source>
</evidence>
<gene>
    <name evidence="4" type="ORF">ACFFNX_07655</name>
</gene>